<protein>
    <submittedName>
        <fullName evidence="1">Uncharacterized protein</fullName>
    </submittedName>
</protein>
<dbReference type="AlphaFoldDB" id="A0A1E7F5J1"/>
<evidence type="ECO:0000313" key="1">
    <source>
        <dbReference type="EMBL" id="OEU13133.1"/>
    </source>
</evidence>
<evidence type="ECO:0000313" key="2">
    <source>
        <dbReference type="Proteomes" id="UP000095751"/>
    </source>
</evidence>
<reference evidence="1 2" key="1">
    <citation type="submission" date="2016-09" db="EMBL/GenBank/DDBJ databases">
        <title>Extensive genetic diversity and differential bi-allelic expression allows diatom success in the polar Southern Ocean.</title>
        <authorList>
            <consortium name="DOE Joint Genome Institute"/>
            <person name="Mock T."/>
            <person name="Otillar R.P."/>
            <person name="Strauss J."/>
            <person name="Dupont C."/>
            <person name="Frickenhaus S."/>
            <person name="Maumus F."/>
            <person name="Mcmullan M."/>
            <person name="Sanges R."/>
            <person name="Schmutz J."/>
            <person name="Toseland A."/>
            <person name="Valas R."/>
            <person name="Veluchamy A."/>
            <person name="Ward B.J."/>
            <person name="Allen A."/>
            <person name="Barry K."/>
            <person name="Falciatore A."/>
            <person name="Ferrante M."/>
            <person name="Fortunato A.E."/>
            <person name="Gloeckner G."/>
            <person name="Gruber A."/>
            <person name="Hipkin R."/>
            <person name="Janech M."/>
            <person name="Kroth P."/>
            <person name="Leese F."/>
            <person name="Lindquist E."/>
            <person name="Lyon B.R."/>
            <person name="Martin J."/>
            <person name="Mayer C."/>
            <person name="Parker M."/>
            <person name="Quesneville H."/>
            <person name="Raymond J."/>
            <person name="Uhlig C."/>
            <person name="Valentin K.U."/>
            <person name="Worden A.Z."/>
            <person name="Armbrust E.V."/>
            <person name="Bowler C."/>
            <person name="Green B."/>
            <person name="Moulton V."/>
            <person name="Van Oosterhout C."/>
            <person name="Grigoriev I."/>
        </authorList>
    </citation>
    <scope>NUCLEOTIDE SEQUENCE [LARGE SCALE GENOMIC DNA]</scope>
    <source>
        <strain evidence="1 2">CCMP1102</strain>
    </source>
</reference>
<organism evidence="1 2">
    <name type="scientific">Fragilariopsis cylindrus CCMP1102</name>
    <dbReference type="NCBI Taxonomy" id="635003"/>
    <lineage>
        <taxon>Eukaryota</taxon>
        <taxon>Sar</taxon>
        <taxon>Stramenopiles</taxon>
        <taxon>Ochrophyta</taxon>
        <taxon>Bacillariophyta</taxon>
        <taxon>Bacillariophyceae</taxon>
        <taxon>Bacillariophycidae</taxon>
        <taxon>Bacillariales</taxon>
        <taxon>Bacillariaceae</taxon>
        <taxon>Fragilariopsis</taxon>
    </lineage>
</organism>
<dbReference type="EMBL" id="KV784362">
    <property type="protein sequence ID" value="OEU13133.1"/>
    <property type="molecule type" value="Genomic_DNA"/>
</dbReference>
<accession>A0A1E7F5J1</accession>
<keyword evidence="2" id="KW-1185">Reference proteome</keyword>
<sequence length="103" mass="11793">MLARFGIGVQRRLRKYVVRQASSSSSGVLSSSSDVLVSTTAEDLIRRTQEFDKRIDILDKESQKENFALFNDWRHILFKIPQDETQLLGQCADRVSTDFCIPI</sequence>
<proteinExistence type="predicted"/>
<name>A0A1E7F5J1_9STRA</name>
<dbReference type="Proteomes" id="UP000095751">
    <property type="component" value="Unassembled WGS sequence"/>
</dbReference>
<dbReference type="KEGG" id="fcy:FRACYDRAFT_242702"/>
<dbReference type="InParanoid" id="A0A1E7F5J1"/>
<gene>
    <name evidence="1" type="ORF">FRACYDRAFT_242702</name>
</gene>